<evidence type="ECO:0000259" key="8">
    <source>
        <dbReference type="SMART" id="SM00471"/>
    </source>
</evidence>
<feature type="binding site" evidence="7">
    <location>
        <position position="85"/>
    </location>
    <ligand>
        <name>Mg(2+)</name>
        <dbReference type="ChEBI" id="CHEBI:18420"/>
        <label>1</label>
        <note>catalytic</note>
    </ligand>
</feature>
<organism evidence="9 10">
    <name type="scientific">Xylanibacter ruminicola</name>
    <name type="common">Prevotella ruminicola</name>
    <dbReference type="NCBI Taxonomy" id="839"/>
    <lineage>
        <taxon>Bacteria</taxon>
        <taxon>Pseudomonadati</taxon>
        <taxon>Bacteroidota</taxon>
        <taxon>Bacteroidia</taxon>
        <taxon>Bacteroidales</taxon>
        <taxon>Prevotellaceae</taxon>
        <taxon>Xylanibacter</taxon>
    </lineage>
</organism>
<protein>
    <recommendedName>
        <fullName evidence="3">inositol-phosphate phosphatase</fullName>
        <ecNumber evidence="3">3.1.3.25</ecNumber>
    </recommendedName>
</protein>
<evidence type="ECO:0000256" key="1">
    <source>
        <dbReference type="ARBA" id="ARBA00001033"/>
    </source>
</evidence>
<feature type="binding site" evidence="7">
    <location>
        <position position="88"/>
    </location>
    <ligand>
        <name>Mg(2+)</name>
        <dbReference type="ChEBI" id="CHEBI:18420"/>
        <label>1</label>
        <note>catalytic</note>
    </ligand>
</feature>
<dbReference type="Gene3D" id="1.10.3210.10">
    <property type="entry name" value="Hypothetical protein af1432"/>
    <property type="match status" value="1"/>
</dbReference>
<dbReference type="PANTHER" id="PTHR20854">
    <property type="entry name" value="INOSITOL MONOPHOSPHATASE"/>
    <property type="match status" value="1"/>
</dbReference>
<comment type="catalytic activity">
    <reaction evidence="1">
        <text>a myo-inositol phosphate + H2O = myo-inositol + phosphate</text>
        <dbReference type="Rhea" id="RHEA:24056"/>
        <dbReference type="ChEBI" id="CHEBI:15377"/>
        <dbReference type="ChEBI" id="CHEBI:17268"/>
        <dbReference type="ChEBI" id="CHEBI:43474"/>
        <dbReference type="ChEBI" id="CHEBI:84139"/>
        <dbReference type="EC" id="3.1.3.25"/>
    </reaction>
</comment>
<dbReference type="GO" id="GO:0007165">
    <property type="term" value="P:signal transduction"/>
    <property type="evidence" value="ECO:0007669"/>
    <property type="project" value="TreeGrafter"/>
</dbReference>
<gene>
    <name evidence="9" type="ORF">SAMN05216462_0987</name>
</gene>
<feature type="binding site" evidence="7">
    <location>
        <position position="87"/>
    </location>
    <ligand>
        <name>Mg(2+)</name>
        <dbReference type="ChEBI" id="CHEBI:18420"/>
        <label>1</label>
        <note>catalytic</note>
    </ligand>
</feature>
<dbReference type="Pfam" id="PF00459">
    <property type="entry name" value="Inositol_P"/>
    <property type="match status" value="1"/>
</dbReference>
<keyword evidence="6 7" id="KW-0460">Magnesium</keyword>
<dbReference type="CDD" id="cd01639">
    <property type="entry name" value="IMPase"/>
    <property type="match status" value="1"/>
</dbReference>
<dbReference type="Gene3D" id="3.40.190.80">
    <property type="match status" value="1"/>
</dbReference>
<evidence type="ECO:0000256" key="6">
    <source>
        <dbReference type="ARBA" id="ARBA00022842"/>
    </source>
</evidence>
<dbReference type="EC" id="3.1.3.25" evidence="3"/>
<evidence type="ECO:0000256" key="7">
    <source>
        <dbReference type="PIRSR" id="PIRSR600760-2"/>
    </source>
</evidence>
<dbReference type="SUPFAM" id="SSF109604">
    <property type="entry name" value="HD-domain/PDEase-like"/>
    <property type="match status" value="1"/>
</dbReference>
<reference evidence="9 10" key="1">
    <citation type="submission" date="2016-10" db="EMBL/GenBank/DDBJ databases">
        <authorList>
            <person name="de Groot N.N."/>
        </authorList>
    </citation>
    <scope>NUCLEOTIDE SEQUENCE [LARGE SCALE GENOMIC DNA]</scope>
    <source>
        <strain evidence="9 10">D31d</strain>
    </source>
</reference>
<feature type="domain" description="HD/PDEase" evidence="8">
    <location>
        <begin position="294"/>
        <end position="406"/>
    </location>
</feature>
<evidence type="ECO:0000256" key="2">
    <source>
        <dbReference type="ARBA" id="ARBA00001946"/>
    </source>
</evidence>
<evidence type="ECO:0000313" key="9">
    <source>
        <dbReference type="EMBL" id="SEA28994.1"/>
    </source>
</evidence>
<evidence type="ECO:0000256" key="5">
    <source>
        <dbReference type="ARBA" id="ARBA00022801"/>
    </source>
</evidence>
<evidence type="ECO:0000256" key="4">
    <source>
        <dbReference type="ARBA" id="ARBA00022723"/>
    </source>
</evidence>
<feature type="binding site" evidence="7">
    <location>
        <position position="69"/>
    </location>
    <ligand>
        <name>Mg(2+)</name>
        <dbReference type="ChEBI" id="CHEBI:18420"/>
        <label>1</label>
        <note>catalytic</note>
    </ligand>
</feature>
<dbReference type="AlphaFoldDB" id="A0A1H4A0J3"/>
<evidence type="ECO:0000313" key="10">
    <source>
        <dbReference type="Proteomes" id="UP000182257"/>
    </source>
</evidence>
<dbReference type="GO" id="GO:0006020">
    <property type="term" value="P:inositol metabolic process"/>
    <property type="evidence" value="ECO:0007669"/>
    <property type="project" value="TreeGrafter"/>
</dbReference>
<dbReference type="Proteomes" id="UP000182257">
    <property type="component" value="Unassembled WGS sequence"/>
</dbReference>
<dbReference type="FunFam" id="3.30.540.10:FF:000003">
    <property type="entry name" value="Inositol-1-monophosphatase"/>
    <property type="match status" value="1"/>
</dbReference>
<evidence type="ECO:0000256" key="3">
    <source>
        <dbReference type="ARBA" id="ARBA00013106"/>
    </source>
</evidence>
<dbReference type="InterPro" id="IPR033942">
    <property type="entry name" value="IMPase"/>
</dbReference>
<dbReference type="PANTHER" id="PTHR20854:SF4">
    <property type="entry name" value="INOSITOL-1-MONOPHOSPHATASE-RELATED"/>
    <property type="match status" value="1"/>
</dbReference>
<dbReference type="PROSITE" id="PS00629">
    <property type="entry name" value="IMP_1"/>
    <property type="match status" value="1"/>
</dbReference>
<keyword evidence="5" id="KW-0378">Hydrolase</keyword>
<dbReference type="InterPro" id="IPR000760">
    <property type="entry name" value="Inositol_monophosphatase-like"/>
</dbReference>
<comment type="cofactor">
    <cofactor evidence="2 7">
        <name>Mg(2+)</name>
        <dbReference type="ChEBI" id="CHEBI:18420"/>
    </cofactor>
</comment>
<dbReference type="SUPFAM" id="SSF56655">
    <property type="entry name" value="Carbohydrate phosphatase"/>
    <property type="match status" value="1"/>
</dbReference>
<proteinExistence type="predicted"/>
<dbReference type="CDD" id="cd00077">
    <property type="entry name" value="HDc"/>
    <property type="match status" value="1"/>
</dbReference>
<dbReference type="GO" id="GO:0046872">
    <property type="term" value="F:metal ion binding"/>
    <property type="evidence" value="ECO:0007669"/>
    <property type="project" value="UniProtKB-KW"/>
</dbReference>
<dbReference type="GO" id="GO:0008934">
    <property type="term" value="F:inositol monophosphate 1-phosphatase activity"/>
    <property type="evidence" value="ECO:0007669"/>
    <property type="project" value="InterPro"/>
</dbReference>
<dbReference type="InterPro" id="IPR020583">
    <property type="entry name" value="Inositol_monoP_metal-BS"/>
</dbReference>
<name>A0A1H4A0J3_XYLRU</name>
<dbReference type="SMART" id="SM00471">
    <property type="entry name" value="HDc"/>
    <property type="match status" value="1"/>
</dbReference>
<dbReference type="PRINTS" id="PR00377">
    <property type="entry name" value="IMPHPHTASES"/>
</dbReference>
<sequence>MELRQLTSAVCQIARQAGAYIRNERSKFSLESVERKHAHDYVSYVDKGSEQLIVTALRQLLPEAGFITEEGLAGHDQEQLLWVVDPLDGTTNFIHQYAPYAVSIALLQGHEVLLGVVYEVCHDECFYAWQGGGAYMDGQLLHVSTQKINDALLCLQLPYNSDAYKPVIKRLIDELYGHVGSIRMCGSAAMALCYVAAGRYDGYAEQYIGQWDFMAGALIVKEAGGTVTNYEGETDFTQGNSVVATNGIIQSDLLKHLTNEKPHDKKKQTIDSSMVDRAICFATKAHSGVVRKGTKIPYIAHPLEAMAIVGSITDDQELLAAAVLHDVVEDAGVNVADIRTEFGDRVAALVDSETDSEVPGMSHIDSWQIRKQAAIDHLAAASRDVKIVALGDKLSNMRAMLLHYHEQGEQVWQRFNQKDPACHAWYYRQLVKSLSSLSDTDAFQEFAALVDQVFSKYEK</sequence>
<dbReference type="EMBL" id="FNRF01000002">
    <property type="protein sequence ID" value="SEA28994.1"/>
    <property type="molecule type" value="Genomic_DNA"/>
</dbReference>
<dbReference type="Pfam" id="PF13328">
    <property type="entry name" value="HD_4"/>
    <property type="match status" value="1"/>
</dbReference>
<keyword evidence="4 7" id="KW-0479">Metal-binding</keyword>
<feature type="binding site" evidence="7">
    <location>
        <position position="212"/>
    </location>
    <ligand>
        <name>Mg(2+)</name>
        <dbReference type="ChEBI" id="CHEBI:18420"/>
        <label>1</label>
        <note>catalytic</note>
    </ligand>
</feature>
<dbReference type="InterPro" id="IPR003607">
    <property type="entry name" value="HD/PDEase_dom"/>
</dbReference>
<dbReference type="Gene3D" id="3.30.540.10">
    <property type="entry name" value="Fructose-1,6-Bisphosphatase, subunit A, domain 1"/>
    <property type="match status" value="1"/>
</dbReference>
<accession>A0A1H4A0J3</accession>
<dbReference type="OrthoDB" id="9772456at2"/>